<feature type="non-terminal residue" evidence="1">
    <location>
        <position position="46"/>
    </location>
</feature>
<dbReference type="Proteomes" id="UP000030758">
    <property type="component" value="Unassembled WGS sequence"/>
</dbReference>
<organism evidence="1">
    <name type="scientific">Trichuris suis</name>
    <name type="common">pig whipworm</name>
    <dbReference type="NCBI Taxonomy" id="68888"/>
    <lineage>
        <taxon>Eukaryota</taxon>
        <taxon>Metazoa</taxon>
        <taxon>Ecdysozoa</taxon>
        <taxon>Nematoda</taxon>
        <taxon>Enoplea</taxon>
        <taxon>Dorylaimia</taxon>
        <taxon>Trichinellida</taxon>
        <taxon>Trichuridae</taxon>
        <taxon>Trichuris</taxon>
    </lineage>
</organism>
<dbReference type="EMBL" id="KL367522">
    <property type="protein sequence ID" value="KFD66612.1"/>
    <property type="molecule type" value="Genomic_DNA"/>
</dbReference>
<proteinExistence type="predicted"/>
<dbReference type="AlphaFoldDB" id="A0A085NAW6"/>
<name>A0A085NAW6_9BILA</name>
<gene>
    <name evidence="1" type="ORF">M514_21129</name>
</gene>
<reference evidence="1" key="1">
    <citation type="journal article" date="2014" name="Nat. Genet.">
        <title>Genome and transcriptome of the porcine whipworm Trichuris suis.</title>
        <authorList>
            <person name="Jex A.R."/>
            <person name="Nejsum P."/>
            <person name="Schwarz E.M."/>
            <person name="Hu L."/>
            <person name="Young N.D."/>
            <person name="Hall R.S."/>
            <person name="Korhonen P.K."/>
            <person name="Liao S."/>
            <person name="Thamsborg S."/>
            <person name="Xia J."/>
            <person name="Xu P."/>
            <person name="Wang S."/>
            <person name="Scheerlinck J.P."/>
            <person name="Hofmann A."/>
            <person name="Sternberg P.W."/>
            <person name="Wang J."/>
            <person name="Gasser R.B."/>
        </authorList>
    </citation>
    <scope>NUCLEOTIDE SEQUENCE [LARGE SCALE GENOMIC DNA]</scope>
    <source>
        <strain evidence="1">DCEP-RM93F</strain>
    </source>
</reference>
<protein>
    <submittedName>
        <fullName evidence="1">Uncharacterized protein</fullName>
    </submittedName>
</protein>
<feature type="non-terminal residue" evidence="1">
    <location>
        <position position="1"/>
    </location>
</feature>
<sequence>GKTHFSSKPRIPVLYYVIGYSDPQSFCVQYSVYEHDSMPPSSSRKI</sequence>
<accession>A0A085NAW6</accession>
<evidence type="ECO:0000313" key="1">
    <source>
        <dbReference type="EMBL" id="KFD66612.1"/>
    </source>
</evidence>